<dbReference type="SUPFAM" id="SSF52172">
    <property type="entry name" value="CheY-like"/>
    <property type="match status" value="1"/>
</dbReference>
<evidence type="ECO:0000256" key="3">
    <source>
        <dbReference type="ARBA" id="ARBA00023015"/>
    </source>
</evidence>
<keyword evidence="4" id="KW-0804">Transcription</keyword>
<protein>
    <submittedName>
        <fullName evidence="6">Transcriptional regulator</fullName>
    </submittedName>
</protein>
<reference evidence="6" key="1">
    <citation type="submission" date="2021-03" db="EMBL/GenBank/DDBJ databases">
        <title>Whole genome shotgun sequence of Actinoplanes auranticolor NBRC 12245.</title>
        <authorList>
            <person name="Komaki H."/>
            <person name="Tamura T."/>
        </authorList>
    </citation>
    <scope>NUCLEOTIDE SEQUENCE</scope>
    <source>
        <strain evidence="6">NBRC 12245</strain>
    </source>
</reference>
<dbReference type="InterPro" id="IPR036388">
    <property type="entry name" value="WH-like_DNA-bd_sf"/>
</dbReference>
<comment type="caution">
    <text evidence="6">The sequence shown here is derived from an EMBL/GenBank/DDBJ whole genome shotgun (WGS) entry which is preliminary data.</text>
</comment>
<dbReference type="GO" id="GO:0016301">
    <property type="term" value="F:kinase activity"/>
    <property type="evidence" value="ECO:0007669"/>
    <property type="project" value="UniProtKB-KW"/>
</dbReference>
<dbReference type="Pfam" id="PF13185">
    <property type="entry name" value="GAF_2"/>
    <property type="match status" value="1"/>
</dbReference>
<dbReference type="Proteomes" id="UP000681340">
    <property type="component" value="Unassembled WGS sequence"/>
</dbReference>
<evidence type="ECO:0000256" key="1">
    <source>
        <dbReference type="ARBA" id="ARBA00022679"/>
    </source>
</evidence>
<dbReference type="RefSeq" id="WP_212986938.1">
    <property type="nucleotide sequence ID" value="NZ_BAABEA010000051.1"/>
</dbReference>
<dbReference type="Pfam" id="PF03861">
    <property type="entry name" value="ANTAR"/>
    <property type="match status" value="1"/>
</dbReference>
<dbReference type="SUPFAM" id="SSF55781">
    <property type="entry name" value="GAF domain-like"/>
    <property type="match status" value="1"/>
</dbReference>
<dbReference type="SMART" id="SM01012">
    <property type="entry name" value="ANTAR"/>
    <property type="match status" value="1"/>
</dbReference>
<dbReference type="InterPro" id="IPR005561">
    <property type="entry name" value="ANTAR"/>
</dbReference>
<proteinExistence type="predicted"/>
<gene>
    <name evidence="6" type="ORF">Aau02nite_08200</name>
</gene>
<sequence length="236" mass="24742">MSETQRLAAAHAFARLGRIKLGETDLDGVLRTIAELAKATVPGADEVSVTLVRPTGPATAAFTAERALALDEAQYRRGYGPCLDAAASLETLATPHTDSESRWPDWAARAVDAGMRSALAVGLPVEEGVTGAINLYSTAPDAFDDEAVAVAQTFAAYAAAALANAHGYDVQVTLAQQMRAAMESRAVIEQAKGIIMGERRCSPEEAIQILIGVSQQGNRKVRDIAAALVARAGRPS</sequence>
<accession>A0A919S3D6</accession>
<dbReference type="InterPro" id="IPR011006">
    <property type="entry name" value="CheY-like_superfamily"/>
</dbReference>
<keyword evidence="1" id="KW-0808">Transferase</keyword>
<evidence type="ECO:0000256" key="2">
    <source>
        <dbReference type="ARBA" id="ARBA00022777"/>
    </source>
</evidence>
<dbReference type="Gene3D" id="1.10.10.10">
    <property type="entry name" value="Winged helix-like DNA-binding domain superfamily/Winged helix DNA-binding domain"/>
    <property type="match status" value="1"/>
</dbReference>
<keyword evidence="2" id="KW-0418">Kinase</keyword>
<name>A0A919S3D6_9ACTN</name>
<evidence type="ECO:0000313" key="7">
    <source>
        <dbReference type="Proteomes" id="UP000681340"/>
    </source>
</evidence>
<dbReference type="InterPro" id="IPR012074">
    <property type="entry name" value="GAF_ANTAR"/>
</dbReference>
<evidence type="ECO:0000259" key="5">
    <source>
        <dbReference type="PROSITE" id="PS50921"/>
    </source>
</evidence>
<dbReference type="InterPro" id="IPR003018">
    <property type="entry name" value="GAF"/>
</dbReference>
<dbReference type="PIRSF" id="PIRSF036625">
    <property type="entry name" value="GAF_ANTAR"/>
    <property type="match status" value="1"/>
</dbReference>
<keyword evidence="7" id="KW-1185">Reference proteome</keyword>
<dbReference type="Gene3D" id="3.30.450.40">
    <property type="match status" value="1"/>
</dbReference>
<feature type="domain" description="ANTAR" evidence="5">
    <location>
        <begin position="168"/>
        <end position="229"/>
    </location>
</feature>
<dbReference type="EMBL" id="BOQL01000006">
    <property type="protein sequence ID" value="GIM64080.1"/>
    <property type="molecule type" value="Genomic_DNA"/>
</dbReference>
<dbReference type="SMART" id="SM00065">
    <property type="entry name" value="GAF"/>
    <property type="match status" value="1"/>
</dbReference>
<dbReference type="GO" id="GO:0003723">
    <property type="term" value="F:RNA binding"/>
    <property type="evidence" value="ECO:0007669"/>
    <property type="project" value="InterPro"/>
</dbReference>
<evidence type="ECO:0000313" key="6">
    <source>
        <dbReference type="EMBL" id="GIM64080.1"/>
    </source>
</evidence>
<dbReference type="PROSITE" id="PS50921">
    <property type="entry name" value="ANTAR"/>
    <property type="match status" value="1"/>
</dbReference>
<dbReference type="AlphaFoldDB" id="A0A919S3D6"/>
<keyword evidence="3" id="KW-0805">Transcription regulation</keyword>
<organism evidence="6 7">
    <name type="scientific">Actinoplanes auranticolor</name>
    <dbReference type="NCBI Taxonomy" id="47988"/>
    <lineage>
        <taxon>Bacteria</taxon>
        <taxon>Bacillati</taxon>
        <taxon>Actinomycetota</taxon>
        <taxon>Actinomycetes</taxon>
        <taxon>Micromonosporales</taxon>
        <taxon>Micromonosporaceae</taxon>
        <taxon>Actinoplanes</taxon>
    </lineage>
</organism>
<evidence type="ECO:0000256" key="4">
    <source>
        <dbReference type="ARBA" id="ARBA00023163"/>
    </source>
</evidence>
<dbReference type="InterPro" id="IPR029016">
    <property type="entry name" value="GAF-like_dom_sf"/>
</dbReference>